<evidence type="ECO:0000313" key="10">
    <source>
        <dbReference type="RefSeq" id="XP_016770261.2"/>
    </source>
</evidence>
<gene>
    <name evidence="10" type="primary">LOC100578716</name>
</gene>
<keyword evidence="7" id="KW-0732">Signal</keyword>
<organism evidence="8">
    <name type="scientific">Apis mellifera</name>
    <name type="common">Honeybee</name>
    <dbReference type="NCBI Taxonomy" id="7460"/>
    <lineage>
        <taxon>Eukaryota</taxon>
        <taxon>Metazoa</taxon>
        <taxon>Ecdysozoa</taxon>
        <taxon>Arthropoda</taxon>
        <taxon>Hexapoda</taxon>
        <taxon>Insecta</taxon>
        <taxon>Pterygota</taxon>
        <taxon>Neoptera</taxon>
        <taxon>Endopterygota</taxon>
        <taxon>Hymenoptera</taxon>
        <taxon>Apocrita</taxon>
        <taxon>Aculeata</taxon>
        <taxon>Apoidea</taxon>
        <taxon>Anthophila</taxon>
        <taxon>Apidae</taxon>
        <taxon>Apis</taxon>
    </lineage>
</organism>
<keyword evidence="2 6" id="KW-0812">Transmembrane</keyword>
<dbReference type="EnsemblMetazoa" id="XM_016914772">
    <property type="protein sequence ID" value="XP_016770261"/>
    <property type="gene ID" value="LOC100578716"/>
</dbReference>
<evidence type="ECO:0000313" key="9">
    <source>
        <dbReference type="Proteomes" id="UP000005203"/>
    </source>
</evidence>
<dbReference type="RefSeq" id="XP_016770261.2">
    <property type="nucleotide sequence ID" value="XM_016914772.2"/>
</dbReference>
<dbReference type="AlphaFoldDB" id="A0A7M7IIP1"/>
<proteinExistence type="predicted"/>
<evidence type="ECO:0000256" key="4">
    <source>
        <dbReference type="ARBA" id="ARBA00023136"/>
    </source>
</evidence>
<evidence type="ECO:0000256" key="5">
    <source>
        <dbReference type="ARBA" id="ARBA00023180"/>
    </source>
</evidence>
<evidence type="ECO:0000256" key="1">
    <source>
        <dbReference type="ARBA" id="ARBA00004479"/>
    </source>
</evidence>
<comment type="subcellular location">
    <subcellularLocation>
        <location evidence="1">Membrane</location>
        <topology evidence="1">Single-pass type I membrane protein</topology>
    </subcellularLocation>
</comment>
<dbReference type="Gene3D" id="3.80.10.10">
    <property type="entry name" value="Ribonuclease Inhibitor"/>
    <property type="match status" value="2"/>
</dbReference>
<dbReference type="InterPro" id="IPR031283">
    <property type="entry name" value="AMIGO"/>
</dbReference>
<accession>A0A7M7IIP1</accession>
<evidence type="ECO:0000256" key="3">
    <source>
        <dbReference type="ARBA" id="ARBA00022989"/>
    </source>
</evidence>
<dbReference type="SUPFAM" id="SSF52058">
    <property type="entry name" value="L domain-like"/>
    <property type="match status" value="1"/>
</dbReference>
<sequence>MCKITFRFKSKMGEVPCHIFLILFWINLQFSLVHAYEENCDSYQTKSNTSTLCKQHDHRLVCFHGLEDKWRSGGENVRTLVLCYWPLPIFDPRDVLQGFPSLRKLEIKRGNLTTLIKPFPNESRSIERIEITGTGLKEVPENAFANLSNLRILDFRNNSFPELNVATFNIPSLHHIYLSGNPLKCMEETKWILNREKGSLGHKIADKEYLRCTAPYDGRPLIPVVEIINIKDLRPLTTNPVYKGVIDLYLDGNKIESIVQLEGSSWMDHFRLFSLRGNKLTDLPTYALENVLQHNGNAVSLYLGKNPWTCDCLFTPGFQDLLIRYTNLIKDINDVRCSPNNGDDNSDRIIRDLKRTEICVSSDEDSIIHPLDVLNIILAFLIFLIIGKLLYDYWSFKKTGQLPWIVTKIP</sequence>
<dbReference type="InterPro" id="IPR032675">
    <property type="entry name" value="LRR_dom_sf"/>
</dbReference>
<evidence type="ECO:0000256" key="6">
    <source>
        <dbReference type="SAM" id="Phobius"/>
    </source>
</evidence>
<protein>
    <submittedName>
        <fullName evidence="10">Protein singed wings 2 isoform X2</fullName>
    </submittedName>
</protein>
<evidence type="ECO:0000256" key="7">
    <source>
        <dbReference type="SAM" id="SignalP"/>
    </source>
</evidence>
<dbReference type="Pfam" id="PF13855">
    <property type="entry name" value="LRR_8"/>
    <property type="match status" value="1"/>
</dbReference>
<name>A0A7M7IIP1_APIME</name>
<accession>A0A8B7KPR6</accession>
<keyword evidence="4 6" id="KW-0472">Membrane</keyword>
<dbReference type="Proteomes" id="UP000005203">
    <property type="component" value="Linkage group LG11"/>
</dbReference>
<feature type="chain" id="PRO_5044659922" evidence="7">
    <location>
        <begin position="36"/>
        <end position="410"/>
    </location>
</feature>
<keyword evidence="5" id="KW-0325">Glycoprotein</keyword>
<feature type="signal peptide" evidence="7">
    <location>
        <begin position="1"/>
        <end position="35"/>
    </location>
</feature>
<dbReference type="GO" id="GO:0016020">
    <property type="term" value="C:membrane"/>
    <property type="evidence" value="ECO:0007669"/>
    <property type="project" value="UniProtKB-SubCell"/>
</dbReference>
<evidence type="ECO:0000256" key="2">
    <source>
        <dbReference type="ARBA" id="ARBA00022692"/>
    </source>
</evidence>
<keyword evidence="9" id="KW-1185">Reference proteome</keyword>
<reference evidence="10" key="2">
    <citation type="submission" date="2025-04" db="UniProtKB">
        <authorList>
            <consortium name="RefSeq"/>
        </authorList>
    </citation>
    <scope>IDENTIFICATION</scope>
    <source>
        <strain evidence="10">DH4</strain>
        <tissue evidence="10">Whole body</tissue>
    </source>
</reference>
<keyword evidence="3 6" id="KW-1133">Transmembrane helix</keyword>
<evidence type="ECO:0000313" key="8">
    <source>
        <dbReference type="EnsemblMetazoa" id="XP_016770261"/>
    </source>
</evidence>
<reference evidence="8" key="1">
    <citation type="submission" date="2021-01" db="UniProtKB">
        <authorList>
            <consortium name="EnsemblMetazoa"/>
        </authorList>
    </citation>
    <scope>IDENTIFICATION</scope>
    <source>
        <strain evidence="8">DH4</strain>
    </source>
</reference>
<dbReference type="CTD" id="37010"/>
<dbReference type="GeneID" id="100578716"/>
<dbReference type="InterPro" id="IPR001611">
    <property type="entry name" value="Leu-rich_rpt"/>
</dbReference>
<dbReference type="PANTHER" id="PTHR24368">
    <property type="entry name" value="AMPHOTERIN-INDUCED PROTEIN"/>
    <property type="match status" value="1"/>
</dbReference>
<dbReference type="PANTHER" id="PTHR24368:SF210">
    <property type="entry name" value="SURFACE ANTIGEN BSPA-LIKE"/>
    <property type="match status" value="1"/>
</dbReference>
<feature type="transmembrane region" description="Helical" evidence="6">
    <location>
        <begin position="373"/>
        <end position="391"/>
    </location>
</feature>